<dbReference type="Proteomes" id="UP000290560">
    <property type="component" value="Unassembled WGS sequence"/>
</dbReference>
<evidence type="ECO:0000256" key="1">
    <source>
        <dbReference type="ARBA" id="ARBA00023016"/>
    </source>
</evidence>
<feature type="domain" description="CS" evidence="5">
    <location>
        <begin position="102"/>
        <end position="211"/>
    </location>
</feature>
<gene>
    <name evidence="6" type="ORF">BHM03_00011146</name>
</gene>
<dbReference type="PANTHER" id="PTHR11527">
    <property type="entry name" value="HEAT-SHOCK PROTEIN 20 FAMILY MEMBER"/>
    <property type="match status" value="1"/>
</dbReference>
<dbReference type="Pfam" id="PF00011">
    <property type="entry name" value="HSP20"/>
    <property type="match status" value="1"/>
</dbReference>
<evidence type="ECO:0000256" key="2">
    <source>
        <dbReference type="PROSITE-ProRule" id="PRU00285"/>
    </source>
</evidence>
<dbReference type="InterPro" id="IPR007052">
    <property type="entry name" value="CS_dom"/>
</dbReference>
<dbReference type="InterPro" id="IPR031107">
    <property type="entry name" value="Small_HSP"/>
</dbReference>
<dbReference type="SUPFAM" id="SSF49764">
    <property type="entry name" value="HSP20-like chaperones"/>
    <property type="match status" value="1"/>
</dbReference>
<evidence type="ECO:0000256" key="3">
    <source>
        <dbReference type="RuleBase" id="RU003616"/>
    </source>
</evidence>
<dbReference type="Gene3D" id="2.60.40.790">
    <property type="match status" value="1"/>
</dbReference>
<dbReference type="InterPro" id="IPR008978">
    <property type="entry name" value="HSP20-like_chaperone"/>
</dbReference>
<accession>A0A445MD68</accession>
<name>A0A445MD68_ENSVE</name>
<dbReference type="InterPro" id="IPR002068">
    <property type="entry name" value="A-crystallin/Hsp20_dom"/>
</dbReference>
<evidence type="ECO:0000313" key="6">
    <source>
        <dbReference type="EMBL" id="RZR72197.1"/>
    </source>
</evidence>
<comment type="similarity">
    <text evidence="2 3">Belongs to the small heat shock protein (HSP20) family.</text>
</comment>
<dbReference type="PROSITE" id="PS01031">
    <property type="entry name" value="SHSP"/>
    <property type="match status" value="1"/>
</dbReference>
<protein>
    <submittedName>
        <fullName evidence="6">Uncharacterized protein</fullName>
    </submittedName>
</protein>
<feature type="domain" description="SHSP" evidence="4">
    <location>
        <begin position="97"/>
        <end position="212"/>
    </location>
</feature>
<keyword evidence="1" id="KW-0346">Stress response</keyword>
<dbReference type="CDD" id="cd06472">
    <property type="entry name" value="ACD_ScHsp26_like"/>
    <property type="match status" value="1"/>
</dbReference>
<evidence type="ECO:0000259" key="4">
    <source>
        <dbReference type="PROSITE" id="PS01031"/>
    </source>
</evidence>
<reference evidence="6" key="1">
    <citation type="journal article" date="2018" name="Data Brief">
        <title>Genome sequence data from 17 accessions of Ensete ventricosum, a staple food crop for millions in Ethiopia.</title>
        <authorList>
            <person name="Yemataw Z."/>
            <person name="Muzemil S."/>
            <person name="Ambachew D."/>
            <person name="Tripathi L."/>
            <person name="Tesfaye K."/>
            <person name="Chala A."/>
            <person name="Farbos A."/>
            <person name="O'Neill P."/>
            <person name="Moore K."/>
            <person name="Grant M."/>
            <person name="Studholme D.J."/>
        </authorList>
    </citation>
    <scope>NUCLEOTIDE SEQUENCE [LARGE SCALE GENOMIC DNA]</scope>
    <source>
        <tissue evidence="6">Leaf</tissue>
    </source>
</reference>
<dbReference type="EMBL" id="KV875643">
    <property type="protein sequence ID" value="RZR72197.1"/>
    <property type="molecule type" value="Genomic_DNA"/>
</dbReference>
<organism evidence="6">
    <name type="scientific">Ensete ventricosum</name>
    <name type="common">Abyssinian banana</name>
    <name type="synonym">Musa ensete</name>
    <dbReference type="NCBI Taxonomy" id="4639"/>
    <lineage>
        <taxon>Eukaryota</taxon>
        <taxon>Viridiplantae</taxon>
        <taxon>Streptophyta</taxon>
        <taxon>Embryophyta</taxon>
        <taxon>Tracheophyta</taxon>
        <taxon>Spermatophyta</taxon>
        <taxon>Magnoliopsida</taxon>
        <taxon>Liliopsida</taxon>
        <taxon>Zingiberales</taxon>
        <taxon>Musaceae</taxon>
        <taxon>Ensete</taxon>
    </lineage>
</organism>
<dbReference type="AlphaFoldDB" id="A0A445MD68"/>
<dbReference type="PROSITE" id="PS51203">
    <property type="entry name" value="CS"/>
    <property type="match status" value="1"/>
</dbReference>
<proteinExistence type="inferred from homology"/>
<evidence type="ECO:0000259" key="5">
    <source>
        <dbReference type="PROSITE" id="PS51203"/>
    </source>
</evidence>
<sequence length="212" mass="23964">MGPSMGPAGYYQDYEAGRGIKGKERQSFKTFLHGSLHGREMQPRKAHPRLSIRACVIMASIIPSLFGRKTNKLNAQEPLSGDIWEPLGGFSFATTAVAVSPHDTAYMDWKETPDAHVFIADLPGVRKEEVNVEVEEEKVLKISGRRVKESEEKGDKWHRVERNTHKFFRTVRLPHDANTDAMKAKLENGVLTVTVPKEQDRKTPIRFLQIEG</sequence>